<keyword evidence="3" id="KW-0687">Ribonucleoprotein</keyword>
<dbReference type="GO" id="GO:0003735">
    <property type="term" value="F:structural constituent of ribosome"/>
    <property type="evidence" value="ECO:0007669"/>
    <property type="project" value="InterPro"/>
</dbReference>
<gene>
    <name evidence="6" type="ORF">BB561_005670</name>
</gene>
<dbReference type="AlphaFoldDB" id="A0A2T9Y948"/>
<dbReference type="GO" id="GO:0006412">
    <property type="term" value="P:translation"/>
    <property type="evidence" value="ECO:0007669"/>
    <property type="project" value="InterPro"/>
</dbReference>
<protein>
    <recommendedName>
        <fullName evidence="5">Large ribosomal subunit protein uL15/eL18 domain-containing protein</fullName>
    </recommendedName>
</protein>
<accession>A0A2T9Y948</accession>
<evidence type="ECO:0000256" key="1">
    <source>
        <dbReference type="ARBA" id="ARBA00007320"/>
    </source>
</evidence>
<dbReference type="InterPro" id="IPR005749">
    <property type="entry name" value="Ribosomal_uL15_bac-type"/>
</dbReference>
<dbReference type="HAMAP" id="MF_01341">
    <property type="entry name" value="Ribosomal_uL15"/>
    <property type="match status" value="1"/>
</dbReference>
<keyword evidence="7" id="KW-1185">Reference proteome</keyword>
<dbReference type="NCBIfam" id="TIGR01071">
    <property type="entry name" value="rplO_bact"/>
    <property type="match status" value="1"/>
</dbReference>
<proteinExistence type="inferred from homology"/>
<dbReference type="Gene3D" id="3.100.10.10">
    <property type="match status" value="1"/>
</dbReference>
<dbReference type="SUPFAM" id="SSF52080">
    <property type="entry name" value="Ribosomal proteins L15p and L18e"/>
    <property type="match status" value="1"/>
</dbReference>
<evidence type="ECO:0000313" key="6">
    <source>
        <dbReference type="EMBL" id="PVU88849.1"/>
    </source>
</evidence>
<organism evidence="6 7">
    <name type="scientific">Smittium simulii</name>
    <dbReference type="NCBI Taxonomy" id="133385"/>
    <lineage>
        <taxon>Eukaryota</taxon>
        <taxon>Fungi</taxon>
        <taxon>Fungi incertae sedis</taxon>
        <taxon>Zoopagomycota</taxon>
        <taxon>Kickxellomycotina</taxon>
        <taxon>Harpellomycetes</taxon>
        <taxon>Harpellales</taxon>
        <taxon>Legeriomycetaceae</taxon>
        <taxon>Smittium</taxon>
    </lineage>
</organism>
<dbReference type="Proteomes" id="UP000245383">
    <property type="component" value="Unassembled WGS sequence"/>
</dbReference>
<evidence type="ECO:0000256" key="2">
    <source>
        <dbReference type="ARBA" id="ARBA00022980"/>
    </source>
</evidence>
<dbReference type="STRING" id="133385.A0A2T9Y948"/>
<dbReference type="OrthoDB" id="361383at2759"/>
<reference evidence="6 7" key="1">
    <citation type="journal article" date="2018" name="MBio">
        <title>Comparative Genomics Reveals the Core Gene Toolbox for the Fungus-Insect Symbiosis.</title>
        <authorList>
            <person name="Wang Y."/>
            <person name="Stata M."/>
            <person name="Wang W."/>
            <person name="Stajich J.E."/>
            <person name="White M.M."/>
            <person name="Moncalvo J.M."/>
        </authorList>
    </citation>
    <scope>NUCLEOTIDE SEQUENCE [LARGE SCALE GENOMIC DNA]</scope>
    <source>
        <strain evidence="6 7">SWE-8-4</strain>
    </source>
</reference>
<evidence type="ECO:0000259" key="5">
    <source>
        <dbReference type="Pfam" id="PF00828"/>
    </source>
</evidence>
<evidence type="ECO:0000256" key="3">
    <source>
        <dbReference type="ARBA" id="ARBA00023274"/>
    </source>
</evidence>
<dbReference type="GO" id="GO:0005762">
    <property type="term" value="C:mitochondrial large ribosomal subunit"/>
    <property type="evidence" value="ECO:0007669"/>
    <property type="project" value="TreeGrafter"/>
</dbReference>
<dbReference type="Pfam" id="PF00828">
    <property type="entry name" value="Ribosomal_L27A"/>
    <property type="match status" value="1"/>
</dbReference>
<feature type="region of interest" description="Disordered" evidence="4">
    <location>
        <begin position="51"/>
        <end position="111"/>
    </location>
</feature>
<comment type="caution">
    <text evidence="6">The sequence shown here is derived from an EMBL/GenBank/DDBJ whole genome shotgun (WGS) entry which is preliminary data.</text>
</comment>
<dbReference type="InterPro" id="IPR021131">
    <property type="entry name" value="Ribosomal_uL15/eL18"/>
</dbReference>
<evidence type="ECO:0000256" key="4">
    <source>
        <dbReference type="SAM" id="MobiDB-lite"/>
    </source>
</evidence>
<sequence length="250" mass="27715">MSFSIFQRTPLFRSVLRPIRLHKPIFAHTFKIQHPTYSTFSPQTSTLPLSLGDLRDNYGSKKKKKRLGRGPGSGSGKTAGRGHKGQNARAGNSNPGPGFEGGQTPLTKKFPKRGFTNIFSRKLTGLNLSKLQQWIDRGRIDPNNLITLKTLNDCGIINFKDGVSLLAGGSTFFNSKINIEVTKASKACIERIEELGGTVTCVYHNTLAMRAVKFPYKFAIIPKFAQPTNVKLRAWYSNPENRGYLAPNSE</sequence>
<name>A0A2T9Y948_9FUNG</name>
<dbReference type="InterPro" id="IPR036227">
    <property type="entry name" value="Ribosomal_uL15/eL18_sf"/>
</dbReference>
<dbReference type="InterPro" id="IPR030878">
    <property type="entry name" value="Ribosomal_uL15"/>
</dbReference>
<keyword evidence="2" id="KW-0689">Ribosomal protein</keyword>
<dbReference type="EMBL" id="MBFR01000354">
    <property type="protein sequence ID" value="PVU88849.1"/>
    <property type="molecule type" value="Genomic_DNA"/>
</dbReference>
<evidence type="ECO:0000313" key="7">
    <source>
        <dbReference type="Proteomes" id="UP000245383"/>
    </source>
</evidence>
<feature type="domain" description="Large ribosomal subunit protein uL15/eL18" evidence="5">
    <location>
        <begin position="126"/>
        <end position="200"/>
    </location>
</feature>
<dbReference type="PANTHER" id="PTHR12934:SF11">
    <property type="entry name" value="LARGE RIBOSOMAL SUBUNIT PROTEIN UL15M"/>
    <property type="match status" value="1"/>
</dbReference>
<feature type="compositionally biased region" description="Gly residues" evidence="4">
    <location>
        <begin position="69"/>
        <end position="79"/>
    </location>
</feature>
<comment type="similarity">
    <text evidence="1">Belongs to the universal ribosomal protein uL15 family.</text>
</comment>
<dbReference type="PANTHER" id="PTHR12934">
    <property type="entry name" value="50S RIBOSOMAL PROTEIN L15"/>
    <property type="match status" value="1"/>
</dbReference>